<dbReference type="WBParaSite" id="MBELARI_LOCUS7397">
    <property type="protein sequence ID" value="MBELARI_LOCUS7397"/>
    <property type="gene ID" value="MBELARI_LOCUS7397"/>
</dbReference>
<dbReference type="WBParaSite" id="MBELARI_LOCUS2442">
    <property type="protein sequence ID" value="MBELARI_LOCUS2442"/>
    <property type="gene ID" value="MBELARI_LOCUS2442"/>
</dbReference>
<evidence type="ECO:0000313" key="5">
    <source>
        <dbReference type="WBParaSite" id="MBELARI_LOCUS2442"/>
    </source>
</evidence>
<feature type="chain" id="PRO_5041856454" evidence="3">
    <location>
        <begin position="19"/>
        <end position="136"/>
    </location>
</feature>
<feature type="signal peptide" evidence="3">
    <location>
        <begin position="1"/>
        <end position="18"/>
    </location>
</feature>
<proteinExistence type="predicted"/>
<dbReference type="Pfam" id="PF17064">
    <property type="entry name" value="QVR"/>
    <property type="match status" value="1"/>
</dbReference>
<dbReference type="GO" id="GO:0030431">
    <property type="term" value="P:sleep"/>
    <property type="evidence" value="ECO:0007669"/>
    <property type="project" value="InterPro"/>
</dbReference>
<keyword evidence="4" id="KW-1185">Reference proteome</keyword>
<evidence type="ECO:0000256" key="2">
    <source>
        <dbReference type="ARBA" id="ARBA00023180"/>
    </source>
</evidence>
<dbReference type="AlphaFoldDB" id="A0AAF3JAZ3"/>
<evidence type="ECO:0000256" key="1">
    <source>
        <dbReference type="ARBA" id="ARBA00022729"/>
    </source>
</evidence>
<keyword evidence="1 3" id="KW-0732">Signal</keyword>
<dbReference type="InterPro" id="IPR031424">
    <property type="entry name" value="QVR-like"/>
</dbReference>
<dbReference type="PANTHER" id="PTHR33562">
    <property type="entry name" value="ATILLA, ISOFORM B-RELATED-RELATED"/>
    <property type="match status" value="1"/>
</dbReference>
<evidence type="ECO:0000313" key="4">
    <source>
        <dbReference type="Proteomes" id="UP000887575"/>
    </source>
</evidence>
<evidence type="ECO:0000256" key="3">
    <source>
        <dbReference type="SAM" id="SignalP"/>
    </source>
</evidence>
<keyword evidence="2" id="KW-0325">Glycoprotein</keyword>
<dbReference type="InterPro" id="IPR050975">
    <property type="entry name" value="Sleep_regulator"/>
</dbReference>
<accession>A0AAF3JAZ3</accession>
<dbReference type="PANTHER" id="PTHR33562:SF2">
    <property type="entry name" value="PROTEIN QUIVER"/>
    <property type="match status" value="1"/>
</dbReference>
<sequence>MQSLTFLSLCALVSVSWAVQCWQCNSGAPGQDKCAATQVTDLDPKWKKDCGKLRDGEYANKPAKGCRKIEQYVGKESQVIRECAYSGEEVDGLKKTGNTGIQLYYYQCKGEGCNSSTLTSALTAFSVIAVALGLRY</sequence>
<evidence type="ECO:0000313" key="6">
    <source>
        <dbReference type="WBParaSite" id="MBELARI_LOCUS7397"/>
    </source>
</evidence>
<dbReference type="Proteomes" id="UP000887575">
    <property type="component" value="Unassembled WGS sequence"/>
</dbReference>
<reference evidence="5 6" key="1">
    <citation type="submission" date="2024-02" db="UniProtKB">
        <authorList>
            <consortium name="WormBaseParasite"/>
        </authorList>
    </citation>
    <scope>IDENTIFICATION</scope>
</reference>
<organism evidence="4 6">
    <name type="scientific">Mesorhabditis belari</name>
    <dbReference type="NCBI Taxonomy" id="2138241"/>
    <lineage>
        <taxon>Eukaryota</taxon>
        <taxon>Metazoa</taxon>
        <taxon>Ecdysozoa</taxon>
        <taxon>Nematoda</taxon>
        <taxon>Chromadorea</taxon>
        <taxon>Rhabditida</taxon>
        <taxon>Rhabditina</taxon>
        <taxon>Rhabditomorpha</taxon>
        <taxon>Rhabditoidea</taxon>
        <taxon>Rhabditidae</taxon>
        <taxon>Mesorhabditinae</taxon>
        <taxon>Mesorhabditis</taxon>
    </lineage>
</organism>
<protein>
    <submittedName>
        <fullName evidence="5 6">Protein quiver</fullName>
    </submittedName>
</protein>
<name>A0AAF3JAZ3_9BILA</name>
<dbReference type="GO" id="GO:0032222">
    <property type="term" value="P:regulation of synaptic transmission, cholinergic"/>
    <property type="evidence" value="ECO:0007669"/>
    <property type="project" value="InterPro"/>
</dbReference>